<name>A0A5J9TKI4_9POAL</name>
<protein>
    <submittedName>
        <fullName evidence="2">Uncharacterized protein</fullName>
    </submittedName>
</protein>
<organism evidence="2 3">
    <name type="scientific">Eragrostis curvula</name>
    <name type="common">weeping love grass</name>
    <dbReference type="NCBI Taxonomy" id="38414"/>
    <lineage>
        <taxon>Eukaryota</taxon>
        <taxon>Viridiplantae</taxon>
        <taxon>Streptophyta</taxon>
        <taxon>Embryophyta</taxon>
        <taxon>Tracheophyta</taxon>
        <taxon>Spermatophyta</taxon>
        <taxon>Magnoliopsida</taxon>
        <taxon>Liliopsida</taxon>
        <taxon>Poales</taxon>
        <taxon>Poaceae</taxon>
        <taxon>PACMAD clade</taxon>
        <taxon>Chloridoideae</taxon>
        <taxon>Eragrostideae</taxon>
        <taxon>Eragrostidinae</taxon>
        <taxon>Eragrostis</taxon>
    </lineage>
</organism>
<reference evidence="2 3" key="1">
    <citation type="journal article" date="2019" name="Sci. Rep.">
        <title>A high-quality genome of Eragrostis curvula grass provides insights into Poaceae evolution and supports new strategies to enhance forage quality.</title>
        <authorList>
            <person name="Carballo J."/>
            <person name="Santos B.A.C.M."/>
            <person name="Zappacosta D."/>
            <person name="Garbus I."/>
            <person name="Selva J.P."/>
            <person name="Gallo C.A."/>
            <person name="Diaz A."/>
            <person name="Albertini E."/>
            <person name="Caccamo M."/>
            <person name="Echenique V."/>
        </authorList>
    </citation>
    <scope>NUCLEOTIDE SEQUENCE [LARGE SCALE GENOMIC DNA]</scope>
    <source>
        <strain evidence="3">cv. Victoria</strain>
        <tissue evidence="2">Leaf</tissue>
    </source>
</reference>
<dbReference type="AlphaFoldDB" id="A0A5J9TKI4"/>
<keyword evidence="3" id="KW-1185">Reference proteome</keyword>
<gene>
    <name evidence="2" type="ORF">EJB05_44760</name>
</gene>
<dbReference type="Gramene" id="TVU11191">
    <property type="protein sequence ID" value="TVU11191"/>
    <property type="gene ID" value="EJB05_44760"/>
</dbReference>
<comment type="caution">
    <text evidence="2">The sequence shown here is derived from an EMBL/GenBank/DDBJ whole genome shotgun (WGS) entry which is preliminary data.</text>
</comment>
<feature type="region of interest" description="Disordered" evidence="1">
    <location>
        <begin position="1"/>
        <end position="21"/>
    </location>
</feature>
<sequence length="106" mass="11530">CNGSFFGHGSCHRSGTGSRRHRPTSAICAICERSPSQACRLLWTIANSRFGSCVYVLPTYPKKQSPPGVLSGLRFGKSRCMTMEDGATRSRIQDLLPGQQCDGAHK</sequence>
<proteinExistence type="predicted"/>
<evidence type="ECO:0000313" key="2">
    <source>
        <dbReference type="EMBL" id="TVU11191.1"/>
    </source>
</evidence>
<dbReference type="Proteomes" id="UP000324897">
    <property type="component" value="Chromosome 3"/>
</dbReference>
<evidence type="ECO:0000313" key="3">
    <source>
        <dbReference type="Proteomes" id="UP000324897"/>
    </source>
</evidence>
<dbReference type="EMBL" id="RWGY01000039">
    <property type="protein sequence ID" value="TVU11191.1"/>
    <property type="molecule type" value="Genomic_DNA"/>
</dbReference>
<feature type="non-terminal residue" evidence="2">
    <location>
        <position position="1"/>
    </location>
</feature>
<evidence type="ECO:0000256" key="1">
    <source>
        <dbReference type="SAM" id="MobiDB-lite"/>
    </source>
</evidence>
<accession>A0A5J9TKI4</accession>